<protein>
    <recommendedName>
        <fullName evidence="1">MOSC domain-containing protein</fullName>
    </recommendedName>
</protein>
<accession>A0A1X7KX81</accession>
<keyword evidence="3" id="KW-1185">Reference proteome</keyword>
<dbReference type="PROSITE" id="PS51340">
    <property type="entry name" value="MOSC"/>
    <property type="match status" value="1"/>
</dbReference>
<feature type="domain" description="MOSC" evidence="1">
    <location>
        <begin position="97"/>
        <end position="272"/>
    </location>
</feature>
<dbReference type="InterPro" id="IPR005303">
    <property type="entry name" value="MOCOS_middle"/>
</dbReference>
<evidence type="ECO:0000259" key="1">
    <source>
        <dbReference type="PROSITE" id="PS51340"/>
    </source>
</evidence>
<dbReference type="SUPFAM" id="SSF50800">
    <property type="entry name" value="PK beta-barrel domain-like"/>
    <property type="match status" value="1"/>
</dbReference>
<dbReference type="GO" id="GO:0030170">
    <property type="term" value="F:pyridoxal phosphate binding"/>
    <property type="evidence" value="ECO:0007669"/>
    <property type="project" value="InterPro"/>
</dbReference>
<dbReference type="STRING" id="150121.SAMN06296010_3051"/>
<sequence>MGTWSGKYSRDMLGTIDSLYRYPVKGLTPEPLDRVALEAGSAFPSDRLFALAKPFGAYDAVNFAPLSKREYYVLLNTDRLAGLAARFDPETRVMRVTVQGHPVLKADLGTAEGRAELVELYARVTDLPDGERPVLAEQPGYNFTDNAIDGPRMMNTISLINRASIREFEARIGRELDPLRFRANVYIEGLEPWVERDWMGRELQLGGPEGVTVRVVEETERCAATEVDPTTARRDVPVVRLLHENYGHEIMGVFAEVLSAGELVVGHTVSVREEATA</sequence>
<dbReference type="Pfam" id="PF03473">
    <property type="entry name" value="MOSC"/>
    <property type="match status" value="1"/>
</dbReference>
<dbReference type="GO" id="GO:0030151">
    <property type="term" value="F:molybdenum ion binding"/>
    <property type="evidence" value="ECO:0007669"/>
    <property type="project" value="InterPro"/>
</dbReference>
<reference evidence="3" key="1">
    <citation type="submission" date="2017-04" db="EMBL/GenBank/DDBJ databases">
        <authorList>
            <person name="Varghese N."/>
            <person name="Submissions S."/>
        </authorList>
    </citation>
    <scope>NUCLEOTIDE SEQUENCE [LARGE SCALE GENOMIC DNA]</scope>
    <source>
        <strain evidence="3">VKM Ac-2510</strain>
    </source>
</reference>
<name>A0A1X7KX81_9MICO</name>
<dbReference type="Proteomes" id="UP000193244">
    <property type="component" value="Unassembled WGS sequence"/>
</dbReference>
<organism evidence="2 3">
    <name type="scientific">Agreia pratensis</name>
    <dbReference type="NCBI Taxonomy" id="150121"/>
    <lineage>
        <taxon>Bacteria</taxon>
        <taxon>Bacillati</taxon>
        <taxon>Actinomycetota</taxon>
        <taxon>Actinomycetes</taxon>
        <taxon>Micrococcales</taxon>
        <taxon>Microbacteriaceae</taxon>
        <taxon>Agreia</taxon>
    </lineage>
</organism>
<dbReference type="Pfam" id="PF03476">
    <property type="entry name" value="MOSC_N"/>
    <property type="match status" value="1"/>
</dbReference>
<dbReference type="Gene3D" id="2.40.33.20">
    <property type="entry name" value="PK beta-barrel domain-like"/>
    <property type="match status" value="1"/>
</dbReference>
<dbReference type="InterPro" id="IPR011037">
    <property type="entry name" value="Pyrv_Knase-like_insert_dom_sf"/>
</dbReference>
<dbReference type="InterPro" id="IPR005302">
    <property type="entry name" value="MoCF_Sase_C"/>
</dbReference>
<evidence type="ECO:0000313" key="2">
    <source>
        <dbReference type="EMBL" id="SMG45834.1"/>
    </source>
</evidence>
<dbReference type="GO" id="GO:0003824">
    <property type="term" value="F:catalytic activity"/>
    <property type="evidence" value="ECO:0007669"/>
    <property type="project" value="InterPro"/>
</dbReference>
<dbReference type="AlphaFoldDB" id="A0A1X7KX81"/>
<evidence type="ECO:0000313" key="3">
    <source>
        <dbReference type="Proteomes" id="UP000193244"/>
    </source>
</evidence>
<gene>
    <name evidence="2" type="ORF">SAMN06296010_3051</name>
</gene>
<proteinExistence type="predicted"/>
<dbReference type="EMBL" id="FXAY01000005">
    <property type="protein sequence ID" value="SMG45834.1"/>
    <property type="molecule type" value="Genomic_DNA"/>
</dbReference>